<comment type="caution">
    <text evidence="1">The sequence shown here is derived from an EMBL/GenBank/DDBJ whole genome shotgun (WGS) entry which is preliminary data.</text>
</comment>
<dbReference type="Pfam" id="PF08843">
    <property type="entry name" value="AbiEii"/>
    <property type="match status" value="1"/>
</dbReference>
<dbReference type="AlphaFoldDB" id="A0A1X1Z083"/>
<organism evidence="1 2">
    <name type="scientific">Mycobacterium palustre</name>
    <dbReference type="NCBI Taxonomy" id="153971"/>
    <lineage>
        <taxon>Bacteria</taxon>
        <taxon>Bacillati</taxon>
        <taxon>Actinomycetota</taxon>
        <taxon>Actinomycetes</taxon>
        <taxon>Mycobacteriales</taxon>
        <taxon>Mycobacteriaceae</taxon>
        <taxon>Mycobacterium</taxon>
        <taxon>Mycobacterium simiae complex</taxon>
    </lineage>
</organism>
<protein>
    <recommendedName>
        <fullName evidence="3">Nucleotidyl transferase AbiEii/AbiGii toxin family protein</fullName>
    </recommendedName>
</protein>
<name>A0A1X1Z083_9MYCO</name>
<accession>A0A1X1Z083</accession>
<dbReference type="Proteomes" id="UP000193529">
    <property type="component" value="Unassembled WGS sequence"/>
</dbReference>
<evidence type="ECO:0000313" key="1">
    <source>
        <dbReference type="EMBL" id="ORW16742.1"/>
    </source>
</evidence>
<gene>
    <name evidence="1" type="ORF">AWC19_22030</name>
</gene>
<proteinExistence type="predicted"/>
<sequence>MSLVQFNDRVEAIAGALDIPIERARTLIGSVIVAQMLPDEAVVKGGIGVKFRLGEVGTRATADMDVATRNRSTFLDELNHRLEIGWGTVPASRGALKRNPDAPPRLAFSGRARAAKQARPDGVLAEYLMEPYDVTLHFVGKPWKKVHVEVGHDEIGGLEDAYHPTEIANQIAAIGRVLDFGELAPVPLISLEQQIAQKIHAATEQGSTRAHDLVDLQLLWHAGTLGGQGLDLPKLADRCRRTFAYRQAHTWPPISAMSNALETRYQVAKNEANQADLLVATLPEACAWLNARIEEIDTH</sequence>
<dbReference type="EMBL" id="LQPJ01000153">
    <property type="protein sequence ID" value="ORW16742.1"/>
    <property type="molecule type" value="Genomic_DNA"/>
</dbReference>
<reference evidence="1 2" key="1">
    <citation type="submission" date="2016-01" db="EMBL/GenBank/DDBJ databases">
        <title>The new phylogeny of the genus Mycobacterium.</title>
        <authorList>
            <person name="Tarcisio F."/>
            <person name="Conor M."/>
            <person name="Antonella G."/>
            <person name="Elisabetta G."/>
            <person name="Giulia F.S."/>
            <person name="Sara T."/>
            <person name="Anna F."/>
            <person name="Clotilde B."/>
            <person name="Roberto B."/>
            <person name="Veronica D.S."/>
            <person name="Fabio R."/>
            <person name="Monica P."/>
            <person name="Olivier J."/>
            <person name="Enrico T."/>
            <person name="Nicola S."/>
        </authorList>
    </citation>
    <scope>NUCLEOTIDE SEQUENCE [LARGE SCALE GENOMIC DNA]</scope>
    <source>
        <strain evidence="1 2">DSM 44572</strain>
    </source>
</reference>
<evidence type="ECO:0008006" key="3">
    <source>
        <dbReference type="Google" id="ProtNLM"/>
    </source>
</evidence>
<dbReference type="InterPro" id="IPR014942">
    <property type="entry name" value="AbiEii"/>
</dbReference>
<evidence type="ECO:0000313" key="2">
    <source>
        <dbReference type="Proteomes" id="UP000193529"/>
    </source>
</evidence>
<keyword evidence="2" id="KW-1185">Reference proteome</keyword>